<organism evidence="4 5">
    <name type="scientific">Salinisphaera dokdonensis CL-ES53</name>
    <dbReference type="NCBI Taxonomy" id="1304272"/>
    <lineage>
        <taxon>Bacteria</taxon>
        <taxon>Pseudomonadati</taxon>
        <taxon>Pseudomonadota</taxon>
        <taxon>Gammaproteobacteria</taxon>
        <taxon>Salinisphaerales</taxon>
        <taxon>Salinisphaeraceae</taxon>
        <taxon>Salinisphaera</taxon>
    </lineage>
</organism>
<feature type="domain" description="Transglycosylase SLT" evidence="3">
    <location>
        <begin position="120"/>
        <end position="213"/>
    </location>
</feature>
<dbReference type="PANTHER" id="PTHR37423">
    <property type="entry name" value="SOLUBLE LYTIC MUREIN TRANSGLYCOSYLASE-RELATED"/>
    <property type="match status" value="1"/>
</dbReference>
<evidence type="ECO:0000313" key="5">
    <source>
        <dbReference type="Proteomes" id="UP001460888"/>
    </source>
</evidence>
<feature type="transmembrane region" description="Helical" evidence="2">
    <location>
        <begin position="40"/>
        <end position="62"/>
    </location>
</feature>
<dbReference type="Proteomes" id="UP001460888">
    <property type="component" value="Unassembled WGS sequence"/>
</dbReference>
<accession>A0ABV2B147</accession>
<keyword evidence="2" id="KW-1133">Transmembrane helix</keyword>
<sequence>MTARQAIGSEPDSWGRRDLIIEHSETQAQPHRRGLRPGGVAALLLVLASMILGGTAQAAAAARPGEVDPDLRRALVAAVQESATFSNRFEAEVWLMDMSTRLARQMPDVGRRMALLKTVHAEATRAGLDPQIVLSLIQVESAFKRFAVSSAGAMGLMQVMPFWIDEIGRPDDNLFDMRTNLRYGCTILAHYLKREKGDLTDALARYNGSLGKYWYPSRVATALQTRWYAR</sequence>
<keyword evidence="2" id="KW-0812">Transmembrane</keyword>
<evidence type="ECO:0000256" key="2">
    <source>
        <dbReference type="SAM" id="Phobius"/>
    </source>
</evidence>
<dbReference type="EMBL" id="APND01000003">
    <property type="protein sequence ID" value="MES1929599.1"/>
    <property type="molecule type" value="Genomic_DNA"/>
</dbReference>
<dbReference type="InterPro" id="IPR023346">
    <property type="entry name" value="Lysozyme-like_dom_sf"/>
</dbReference>
<evidence type="ECO:0000259" key="3">
    <source>
        <dbReference type="Pfam" id="PF01464"/>
    </source>
</evidence>
<evidence type="ECO:0000256" key="1">
    <source>
        <dbReference type="ARBA" id="ARBA00007734"/>
    </source>
</evidence>
<evidence type="ECO:0000313" key="4">
    <source>
        <dbReference type="EMBL" id="MES1929599.1"/>
    </source>
</evidence>
<dbReference type="Pfam" id="PF01464">
    <property type="entry name" value="SLT"/>
    <property type="match status" value="1"/>
</dbReference>
<dbReference type="InterPro" id="IPR008258">
    <property type="entry name" value="Transglycosylase_SLT_dom_1"/>
</dbReference>
<reference evidence="4 5" key="1">
    <citation type="submission" date="2013-03" db="EMBL/GenBank/DDBJ databases">
        <title>Salinisphaera dokdonensis CL-ES53 Genome Sequencing.</title>
        <authorList>
            <person name="Li C."/>
            <person name="Lai Q."/>
            <person name="Shao Z."/>
        </authorList>
    </citation>
    <scope>NUCLEOTIDE SEQUENCE [LARGE SCALE GENOMIC DNA]</scope>
    <source>
        <strain evidence="4 5">CL-ES53</strain>
    </source>
</reference>
<keyword evidence="2" id="KW-0472">Membrane</keyword>
<dbReference type="Gene3D" id="1.10.530.10">
    <property type="match status" value="1"/>
</dbReference>
<gene>
    <name evidence="4" type="ORF">SADO_10094</name>
</gene>
<comment type="similarity">
    <text evidence="1">Belongs to the transglycosylase Slt family.</text>
</comment>
<name>A0ABV2B147_9GAMM</name>
<protein>
    <submittedName>
        <fullName evidence="4">Lytic murein transglycosylase</fullName>
    </submittedName>
</protein>
<dbReference type="PANTHER" id="PTHR37423:SF2">
    <property type="entry name" value="MEMBRANE-BOUND LYTIC MUREIN TRANSGLYCOSYLASE C"/>
    <property type="match status" value="1"/>
</dbReference>
<proteinExistence type="inferred from homology"/>
<keyword evidence="5" id="KW-1185">Reference proteome</keyword>
<dbReference type="SUPFAM" id="SSF53955">
    <property type="entry name" value="Lysozyme-like"/>
    <property type="match status" value="1"/>
</dbReference>
<comment type="caution">
    <text evidence="4">The sequence shown here is derived from an EMBL/GenBank/DDBJ whole genome shotgun (WGS) entry which is preliminary data.</text>
</comment>